<keyword evidence="1" id="KW-1003">Cell membrane</keyword>
<name>A0A6G8FFQ4_9MICO</name>
<keyword evidence="2" id="KW-0732">Signal</keyword>
<keyword evidence="3" id="KW-0472">Membrane</keyword>
<evidence type="ECO:0000256" key="4">
    <source>
        <dbReference type="ARBA" id="ARBA00023139"/>
    </source>
</evidence>
<keyword evidence="5 6" id="KW-0449">Lipoprotein</keyword>
<dbReference type="Proteomes" id="UP000501387">
    <property type="component" value="Chromosome"/>
</dbReference>
<dbReference type="Pfam" id="PF14041">
    <property type="entry name" value="Lipoprotein_21"/>
    <property type="match status" value="1"/>
</dbReference>
<dbReference type="KEGG" id="lins:G7067_00020"/>
<organism evidence="6 7">
    <name type="scientific">Leucobacter insecticola</name>
    <dbReference type="NCBI Taxonomy" id="2714934"/>
    <lineage>
        <taxon>Bacteria</taxon>
        <taxon>Bacillati</taxon>
        <taxon>Actinomycetota</taxon>
        <taxon>Actinomycetes</taxon>
        <taxon>Micrococcales</taxon>
        <taxon>Microbacteriaceae</taxon>
        <taxon>Leucobacter</taxon>
    </lineage>
</organism>
<dbReference type="EMBL" id="CP049934">
    <property type="protein sequence ID" value="QIM15168.1"/>
    <property type="molecule type" value="Genomic_DNA"/>
</dbReference>
<evidence type="ECO:0000256" key="1">
    <source>
        <dbReference type="ARBA" id="ARBA00022475"/>
    </source>
</evidence>
<evidence type="ECO:0000313" key="6">
    <source>
        <dbReference type="EMBL" id="QIM15168.1"/>
    </source>
</evidence>
<dbReference type="RefSeq" id="WP_166321105.1">
    <property type="nucleotide sequence ID" value="NZ_CP049934.1"/>
</dbReference>
<evidence type="ECO:0000313" key="7">
    <source>
        <dbReference type="Proteomes" id="UP000501387"/>
    </source>
</evidence>
<reference evidence="6 7" key="1">
    <citation type="submission" date="2020-03" db="EMBL/GenBank/DDBJ databases">
        <title>Leucobacter sp. nov., isolated from beetles.</title>
        <authorList>
            <person name="Hyun D.-W."/>
            <person name="Bae J.-W."/>
        </authorList>
    </citation>
    <scope>NUCLEOTIDE SEQUENCE [LARGE SCALE GENOMIC DNA]</scope>
    <source>
        <strain evidence="6 7">HDW9B</strain>
    </source>
</reference>
<gene>
    <name evidence="6" type="ORF">G7067_00020</name>
</gene>
<evidence type="ECO:0000256" key="2">
    <source>
        <dbReference type="ARBA" id="ARBA00022729"/>
    </source>
</evidence>
<keyword evidence="4" id="KW-0564">Palmitate</keyword>
<dbReference type="InterPro" id="IPR025971">
    <property type="entry name" value="LppP/LprE"/>
</dbReference>
<evidence type="ECO:0000256" key="5">
    <source>
        <dbReference type="ARBA" id="ARBA00023288"/>
    </source>
</evidence>
<evidence type="ECO:0000256" key="3">
    <source>
        <dbReference type="ARBA" id="ARBA00023136"/>
    </source>
</evidence>
<proteinExistence type="predicted"/>
<dbReference type="AlphaFoldDB" id="A0A6G8FFQ4"/>
<sequence>MNATAKTEADAFAPNASGATVKETGLDSFLSQAGPIAREAMAKAVAVKGCSFNVYFTNGLSEWVAEVSQADQVPLIAGLRESDYVESQLGEALRFNYTEEGDPNAFLKIDTHFTYIFIGDIWISIIGNGQLDYDQAALDGVLAANPSLSGESESRSSKTITVQKCGGDTAQEAMAKWAATVERGPWDLTGQFSELSGYDTCASLSWIVLRPEPCCTRFNITPVLLFHYSEYVGLATKKPYAVEGEIRRLGADTISVTYMWPGDDPYGTANTAISTFAWDEKSGSITRQGNLPPS</sequence>
<accession>A0A6G8FFQ4</accession>
<protein>
    <submittedName>
        <fullName evidence="6">LppP/LprE family lipoprotein</fullName>
    </submittedName>
</protein>
<keyword evidence="7" id="KW-1185">Reference proteome</keyword>